<keyword evidence="9" id="KW-1185">Reference proteome</keyword>
<dbReference type="GO" id="GO:0008270">
    <property type="term" value="F:zinc ion binding"/>
    <property type="evidence" value="ECO:0007669"/>
    <property type="project" value="UniProtKB-KW"/>
</dbReference>
<dbReference type="GO" id="GO:0003677">
    <property type="term" value="F:DNA binding"/>
    <property type="evidence" value="ECO:0007669"/>
    <property type="project" value="UniProtKB-KW"/>
</dbReference>
<evidence type="ECO:0000256" key="2">
    <source>
        <dbReference type="ARBA" id="ARBA00022771"/>
    </source>
</evidence>
<evidence type="ECO:0000256" key="6">
    <source>
        <dbReference type="SAM" id="MobiDB-lite"/>
    </source>
</evidence>
<organism evidence="9">
    <name type="scientific">Chlorella variabilis</name>
    <name type="common">Green alga</name>
    <dbReference type="NCBI Taxonomy" id="554065"/>
    <lineage>
        <taxon>Eukaryota</taxon>
        <taxon>Viridiplantae</taxon>
        <taxon>Chlorophyta</taxon>
        <taxon>core chlorophytes</taxon>
        <taxon>Trebouxiophyceae</taxon>
        <taxon>Chlorellales</taxon>
        <taxon>Chlorellaceae</taxon>
        <taxon>Chlorella clade</taxon>
        <taxon>Chlorella</taxon>
    </lineage>
</organism>
<evidence type="ECO:0000256" key="1">
    <source>
        <dbReference type="ARBA" id="ARBA00022723"/>
    </source>
</evidence>
<name>E1ZP84_CHLVA</name>
<dbReference type="Proteomes" id="UP000008141">
    <property type="component" value="Unassembled WGS sequence"/>
</dbReference>
<sequence>MDPRADACKSSEAGMDELFKSDQFRMECMKVLPCTKHFVHDWTECPYAHPHEKARRRDPRRYTYTGIACPSMRQDGSCTLADNCPYSHNVFEYWLHPTRHARRHAAPRQALYRTQLCNDGTTCTRKLCFFAHNLDELRTPDTKPFVPAEAVLAAAAAAAAASGPATMFDAPPPAAHSPLQSPRQSFDAAAQQAQAQQQAQAAQLTSPQGQEHPLVEVMTRLVARGKVTPEKSAAILQQVLSPGALQDLRGVAMAERVCLSDPGWARADLSPRAATAAAAAAPAAQPGVPGVRYSADCAAPRCAAPEHGPSVAEQRLALLQGVLHEAQARAALGLPATAADALLAPAGPHGLDRMASGSARSSIDTVRASFDAAPPRTSFDSPHLAALGPASRHSWDTSYTTRVQQQLLLDALHQQQQLQQQQAAALAAAAGSSFWAAGGDSRSLDSQRSAAHSARHSMESRPSVDSAPPHLHQLQELHHASQGLARMSLDEPAPRMDVFSSGFYAPAPTELLASSQPLNASERAQLMHPQPRRSA</sequence>
<dbReference type="RefSeq" id="XP_005844503.1">
    <property type="nucleotide sequence ID" value="XM_005844441.1"/>
</dbReference>
<dbReference type="InterPro" id="IPR045234">
    <property type="entry name" value="Unkempt-like"/>
</dbReference>
<keyword evidence="2 5" id="KW-0863">Zinc-finger</keyword>
<evidence type="ECO:0000256" key="4">
    <source>
        <dbReference type="ARBA" id="ARBA00023125"/>
    </source>
</evidence>
<feature type="zinc finger region" description="C3H1-type" evidence="5">
    <location>
        <begin position="63"/>
        <end position="91"/>
    </location>
</feature>
<evidence type="ECO:0000313" key="8">
    <source>
        <dbReference type="EMBL" id="EFN52401.1"/>
    </source>
</evidence>
<dbReference type="eggNOG" id="KOG1595">
    <property type="taxonomic scope" value="Eukaryota"/>
</dbReference>
<accession>E1ZP84</accession>
<protein>
    <recommendedName>
        <fullName evidence="7">C3H1-type domain-containing protein</fullName>
    </recommendedName>
</protein>
<keyword evidence="1 5" id="KW-0479">Metal-binding</keyword>
<feature type="region of interest" description="Disordered" evidence="6">
    <location>
        <begin position="514"/>
        <end position="535"/>
    </location>
</feature>
<dbReference type="PANTHER" id="PTHR14493">
    <property type="entry name" value="UNKEMPT FAMILY MEMBER"/>
    <property type="match status" value="1"/>
</dbReference>
<feature type="region of interest" description="Disordered" evidence="6">
    <location>
        <begin position="167"/>
        <end position="212"/>
    </location>
</feature>
<proteinExistence type="predicted"/>
<dbReference type="PANTHER" id="PTHR14493:SF50">
    <property type="entry name" value="RING FINGER PROTEIN UNKEMPT"/>
    <property type="match status" value="1"/>
</dbReference>
<evidence type="ECO:0000259" key="7">
    <source>
        <dbReference type="PROSITE" id="PS50103"/>
    </source>
</evidence>
<keyword evidence="4" id="KW-0238">DNA-binding</keyword>
<dbReference type="KEGG" id="cvr:CHLNCDRAFT_138869"/>
<dbReference type="Pfam" id="PF25512">
    <property type="entry name" value="zf-CCCH_AtC3H23"/>
    <property type="match status" value="1"/>
</dbReference>
<dbReference type="AlphaFoldDB" id="E1ZP84"/>
<keyword evidence="3 5" id="KW-0862">Zinc</keyword>
<reference evidence="8 9" key="1">
    <citation type="journal article" date="2010" name="Plant Cell">
        <title>The Chlorella variabilis NC64A genome reveals adaptation to photosymbiosis, coevolution with viruses, and cryptic sex.</title>
        <authorList>
            <person name="Blanc G."/>
            <person name="Duncan G."/>
            <person name="Agarkova I."/>
            <person name="Borodovsky M."/>
            <person name="Gurnon J."/>
            <person name="Kuo A."/>
            <person name="Lindquist E."/>
            <person name="Lucas S."/>
            <person name="Pangilinan J."/>
            <person name="Polle J."/>
            <person name="Salamov A."/>
            <person name="Terry A."/>
            <person name="Yamada T."/>
            <person name="Dunigan D.D."/>
            <person name="Grigoriev I.V."/>
            <person name="Claverie J.M."/>
            <person name="Van Etten J.L."/>
        </authorList>
    </citation>
    <scope>NUCLEOTIDE SEQUENCE [LARGE SCALE GENOMIC DNA]</scope>
    <source>
        <strain evidence="8 9">NC64A</strain>
    </source>
</reference>
<evidence type="ECO:0000256" key="5">
    <source>
        <dbReference type="PROSITE-ProRule" id="PRU00723"/>
    </source>
</evidence>
<evidence type="ECO:0000313" key="9">
    <source>
        <dbReference type="Proteomes" id="UP000008141"/>
    </source>
</evidence>
<dbReference type="InterPro" id="IPR057444">
    <property type="entry name" value="Znf-CCCH_AtC3H23-like"/>
</dbReference>
<feature type="region of interest" description="Disordered" evidence="6">
    <location>
        <begin position="437"/>
        <end position="468"/>
    </location>
</feature>
<dbReference type="GeneID" id="17351903"/>
<gene>
    <name evidence="8" type="ORF">CHLNCDRAFT_138869</name>
</gene>
<dbReference type="InterPro" id="IPR000571">
    <property type="entry name" value="Znf_CCCH"/>
</dbReference>
<evidence type="ECO:0000256" key="3">
    <source>
        <dbReference type="ARBA" id="ARBA00022833"/>
    </source>
</evidence>
<dbReference type="InParanoid" id="E1ZP84"/>
<dbReference type="EMBL" id="GL433856">
    <property type="protein sequence ID" value="EFN52401.1"/>
    <property type="molecule type" value="Genomic_DNA"/>
</dbReference>
<feature type="compositionally biased region" description="Low complexity" evidence="6">
    <location>
        <begin position="188"/>
        <end position="203"/>
    </location>
</feature>
<dbReference type="OrthoDB" id="749011at2759"/>
<feature type="domain" description="C3H1-type" evidence="7">
    <location>
        <begin position="63"/>
        <end position="91"/>
    </location>
</feature>
<dbReference type="PROSITE" id="PS50103">
    <property type="entry name" value="ZF_C3H1"/>
    <property type="match status" value="1"/>
</dbReference>